<dbReference type="SUPFAM" id="SSF159594">
    <property type="entry name" value="XCC0632-like"/>
    <property type="match status" value="1"/>
</dbReference>
<proteinExistence type="predicted"/>
<comment type="caution">
    <text evidence="2">The sequence shown here is derived from an EMBL/GenBank/DDBJ whole genome shotgun (WGS) entry which is preliminary data.</text>
</comment>
<accession>A0A2C7ACL4</accession>
<feature type="signal peptide" evidence="1">
    <location>
        <begin position="1"/>
        <end position="20"/>
    </location>
</feature>
<dbReference type="Proteomes" id="UP000223527">
    <property type="component" value="Unassembled WGS sequence"/>
</dbReference>
<evidence type="ECO:0000256" key="1">
    <source>
        <dbReference type="SAM" id="SignalP"/>
    </source>
</evidence>
<feature type="chain" id="PRO_5012361091" evidence="1">
    <location>
        <begin position="21"/>
        <end position="205"/>
    </location>
</feature>
<name>A0A2C7ACL4_9PROT</name>
<reference evidence="2 3" key="1">
    <citation type="submission" date="2017-10" db="EMBL/GenBank/DDBJ databases">
        <authorList>
            <person name="Banno H."/>
            <person name="Chua N.-H."/>
        </authorList>
    </citation>
    <scope>NUCLEOTIDE SEQUENCE [LARGE SCALE GENOMIC DNA]</scope>
    <source>
        <strain evidence="2 3">YW11</strain>
    </source>
</reference>
<dbReference type="Gene3D" id="3.40.50.10610">
    <property type="entry name" value="ABC-type transport auxiliary lipoprotein component"/>
    <property type="match status" value="1"/>
</dbReference>
<dbReference type="EMBL" id="PDNU01000004">
    <property type="protein sequence ID" value="PHK96160.1"/>
    <property type="molecule type" value="Genomic_DNA"/>
</dbReference>
<evidence type="ECO:0000313" key="2">
    <source>
        <dbReference type="EMBL" id="PHK96160.1"/>
    </source>
</evidence>
<sequence length="205" mass="22035">MNRRLLLLALPALASLPLGACSVIPERPYVETKRFPLDPRRDGPPGRRGRGRVLQVRLMRAAPGQDTRGLRTLREDGTVSVDFYAEWSAPPVELAEEAMRRWLSASGLFNGVVATGSRVSPDLVLESELTALHADLEKGEAVAGLSVVLLRETGGDAQLLTQLAIRGTALLPPQRPLPPEALAESMKEAMASALGALEQGLARYA</sequence>
<dbReference type="RefSeq" id="WP_099094401.1">
    <property type="nucleotide sequence ID" value="NZ_PDNU01000004.1"/>
</dbReference>
<protein>
    <submittedName>
        <fullName evidence="2">Uncharacterized protein</fullName>
    </submittedName>
</protein>
<keyword evidence="1" id="KW-0732">Signal</keyword>
<evidence type="ECO:0000313" key="3">
    <source>
        <dbReference type="Proteomes" id="UP000223527"/>
    </source>
</evidence>
<keyword evidence="3" id="KW-1185">Reference proteome</keyword>
<gene>
    <name evidence="2" type="ORF">CR162_04810</name>
</gene>
<organism evidence="2 3">
    <name type="scientific">Teichococcus rhizosphaerae</name>
    <dbReference type="NCBI Taxonomy" id="1335062"/>
    <lineage>
        <taxon>Bacteria</taxon>
        <taxon>Pseudomonadati</taxon>
        <taxon>Pseudomonadota</taxon>
        <taxon>Alphaproteobacteria</taxon>
        <taxon>Acetobacterales</taxon>
        <taxon>Roseomonadaceae</taxon>
        <taxon>Roseomonas</taxon>
    </lineage>
</organism>
<dbReference type="AlphaFoldDB" id="A0A2C7ACL4"/>